<accession>E0VAQ4</accession>
<dbReference type="GeneID" id="8232589"/>
<reference evidence="1" key="1">
    <citation type="submission" date="2007-04" db="EMBL/GenBank/DDBJ databases">
        <title>Annotation of Pediculus humanus corporis strain USDA.</title>
        <authorList>
            <person name="Kirkness E."/>
            <person name="Hannick L."/>
            <person name="Hass B."/>
            <person name="Bruggner R."/>
            <person name="Lawson D."/>
            <person name="Bidwell S."/>
            <person name="Joardar V."/>
            <person name="Caler E."/>
            <person name="Walenz B."/>
            <person name="Inman J."/>
            <person name="Schobel S."/>
            <person name="Galinsky K."/>
            <person name="Amedeo P."/>
            <person name="Strausberg R."/>
        </authorList>
    </citation>
    <scope>NUCLEOTIDE SEQUENCE</scope>
    <source>
        <strain evidence="1">USDA</strain>
    </source>
</reference>
<reference evidence="2" key="3">
    <citation type="submission" date="2020-05" db="UniProtKB">
        <authorList>
            <consortium name="EnsemblMetazoa"/>
        </authorList>
    </citation>
    <scope>IDENTIFICATION</scope>
    <source>
        <strain evidence="2">USDA</strain>
    </source>
</reference>
<dbReference type="eggNOG" id="ENOG502QW9D">
    <property type="taxonomic scope" value="Eukaryota"/>
</dbReference>
<dbReference type="EMBL" id="DS235012">
    <property type="protein sequence ID" value="EEB10460.1"/>
    <property type="molecule type" value="Genomic_DNA"/>
</dbReference>
<dbReference type="Proteomes" id="UP000009046">
    <property type="component" value="Unassembled WGS sequence"/>
</dbReference>
<dbReference type="Pfam" id="PF14964">
    <property type="entry name" value="INTS15"/>
    <property type="match status" value="1"/>
</dbReference>
<dbReference type="CTD" id="8232589"/>
<dbReference type="InterPro" id="IPR027844">
    <property type="entry name" value="INTS15"/>
</dbReference>
<dbReference type="VEuPathDB" id="VectorBase:PHUM042230"/>
<dbReference type="AlphaFoldDB" id="E0VAQ4"/>
<dbReference type="HOGENOM" id="CLU_045490_0_0_1"/>
<evidence type="ECO:0000313" key="3">
    <source>
        <dbReference type="Proteomes" id="UP000009046"/>
    </source>
</evidence>
<dbReference type="STRING" id="121224.E0VAQ4"/>
<reference evidence="1" key="2">
    <citation type="submission" date="2007-04" db="EMBL/GenBank/DDBJ databases">
        <title>The genome of the human body louse.</title>
        <authorList>
            <consortium name="The Human Body Louse Genome Consortium"/>
            <person name="Kirkness E."/>
            <person name="Walenz B."/>
            <person name="Hass B."/>
            <person name="Bruggner R."/>
            <person name="Strausberg R."/>
        </authorList>
    </citation>
    <scope>NUCLEOTIDE SEQUENCE</scope>
    <source>
        <strain evidence="1">USDA</strain>
    </source>
</reference>
<sequence length="367" mass="41104">MNDIKQNLRQHNFPLCSREALSIIGQLTVNHNAGRTVTSKYLELTSEIISEFIFCEGFSDGKQNSSNNRVLLKKLTCIQELQLLEVLCDYFSYPGGSDAVHNTVFMNLFPDSHRERSRLLVKLVSISISTQSKQVLSAAGIWMQQLGCTSSYSLELAKGLVNDYFVLVPKAVERLQDLPKIAPQFTSNFITAVAELYSVTDDKENLPPDSLLEVVTDWISKNTKLCTTSLYFPEPALPQGGIPMPPITPFAGLFKWCVLAPLFFPNCSKLYSKLHLALLESLLDTNFPIENVICAQHLASIVKPILKLSEGKNQSLIQLSLDRLAQAIQVIMTAKCIYGKKEELFKLLDTLPENRLLLLVISKHRTL</sequence>
<dbReference type="KEGG" id="phu:Phum_PHUM042230"/>
<evidence type="ECO:0000313" key="1">
    <source>
        <dbReference type="EMBL" id="EEB10460.1"/>
    </source>
</evidence>
<dbReference type="FunCoup" id="E0VAQ4">
    <property type="interactions" value="1200"/>
</dbReference>
<name>E0VAQ4_PEDHC</name>
<organism>
    <name type="scientific">Pediculus humanus subsp. corporis</name>
    <name type="common">Body louse</name>
    <dbReference type="NCBI Taxonomy" id="121224"/>
    <lineage>
        <taxon>Eukaryota</taxon>
        <taxon>Metazoa</taxon>
        <taxon>Ecdysozoa</taxon>
        <taxon>Arthropoda</taxon>
        <taxon>Hexapoda</taxon>
        <taxon>Insecta</taxon>
        <taxon>Pterygota</taxon>
        <taxon>Neoptera</taxon>
        <taxon>Paraneoptera</taxon>
        <taxon>Psocodea</taxon>
        <taxon>Troctomorpha</taxon>
        <taxon>Phthiraptera</taxon>
        <taxon>Anoplura</taxon>
        <taxon>Pediculidae</taxon>
        <taxon>Pediculus</taxon>
    </lineage>
</organism>
<keyword evidence="3" id="KW-1185">Reference proteome</keyword>
<dbReference type="OMA" id="IWMQQLG"/>
<dbReference type="OrthoDB" id="5861309at2759"/>
<dbReference type="PANTHER" id="PTHR14540">
    <property type="entry name" value="INTEGRATOR COMPLEX SUBUNIT 15"/>
    <property type="match status" value="1"/>
</dbReference>
<dbReference type="RefSeq" id="XP_002423198.1">
    <property type="nucleotide sequence ID" value="XM_002423153.1"/>
</dbReference>
<gene>
    <name evidence="2" type="primary">8232589</name>
    <name evidence="1" type="ORF">Phum_PHUM042230</name>
</gene>
<dbReference type="InParanoid" id="E0VAQ4"/>
<dbReference type="EnsemblMetazoa" id="PHUM042230-RA">
    <property type="protein sequence ID" value="PHUM042230-PA"/>
    <property type="gene ID" value="PHUM042230"/>
</dbReference>
<dbReference type="EMBL" id="AAZO01000492">
    <property type="status" value="NOT_ANNOTATED_CDS"/>
    <property type="molecule type" value="Genomic_DNA"/>
</dbReference>
<dbReference type="PANTHER" id="PTHR14540:SF2">
    <property type="entry name" value="INTEGRATOR COMPLEX SUBUNIT 15"/>
    <property type="match status" value="1"/>
</dbReference>
<evidence type="ECO:0000313" key="2">
    <source>
        <dbReference type="EnsemblMetazoa" id="PHUM042230-PA"/>
    </source>
</evidence>
<protein>
    <submittedName>
        <fullName evidence="1 2">Uncharacterized protein</fullName>
    </submittedName>
</protein>
<proteinExistence type="predicted"/>